<feature type="compositionally biased region" description="Basic and acidic residues" evidence="1">
    <location>
        <begin position="43"/>
        <end position="58"/>
    </location>
</feature>
<comment type="caution">
    <text evidence="2">The sequence shown here is derived from an EMBL/GenBank/DDBJ whole genome shotgun (WGS) entry which is preliminary data.</text>
</comment>
<proteinExistence type="predicted"/>
<evidence type="ECO:0000256" key="1">
    <source>
        <dbReference type="SAM" id="MobiDB-lite"/>
    </source>
</evidence>
<evidence type="ECO:0000313" key="3">
    <source>
        <dbReference type="Proteomes" id="UP000265354"/>
    </source>
</evidence>
<name>A0A388T024_9ACTN</name>
<dbReference type="EMBL" id="BGZL01000010">
    <property type="protein sequence ID" value="GBQ02273.1"/>
    <property type="molecule type" value="Genomic_DNA"/>
</dbReference>
<sequence>MADEARVHEGGPLPGREPGQHVGRLAGAGGEAYVEAQRPQIALERRSGYRRTGEDGGRQTDSLLGADQTGGHGDSARDRAAACRLRLSDERKHEFTEVCR</sequence>
<dbReference type="Proteomes" id="UP000265354">
    <property type="component" value="Unassembled WGS sequence"/>
</dbReference>
<dbReference type="AlphaFoldDB" id="A0A388T024"/>
<organism evidence="2 3">
    <name type="scientific">Streptomyces spongiicola</name>
    <dbReference type="NCBI Taxonomy" id="1690221"/>
    <lineage>
        <taxon>Bacteria</taxon>
        <taxon>Bacillati</taxon>
        <taxon>Actinomycetota</taxon>
        <taxon>Actinomycetes</taxon>
        <taxon>Kitasatosporales</taxon>
        <taxon>Streptomycetaceae</taxon>
        <taxon>Streptomyces</taxon>
    </lineage>
</organism>
<feature type="region of interest" description="Disordered" evidence="1">
    <location>
        <begin position="1"/>
        <end position="79"/>
    </location>
</feature>
<protein>
    <submittedName>
        <fullName evidence="2">Uncharacterized protein</fullName>
    </submittedName>
</protein>
<reference evidence="2 3" key="1">
    <citation type="submission" date="2018-07" db="EMBL/GenBank/DDBJ databases">
        <title>Whole Genome Shotgun Sequence of Streptomyces spongiicola strain 531S.</title>
        <authorList>
            <person name="Dohra H."/>
            <person name="Kodani S."/>
        </authorList>
    </citation>
    <scope>NUCLEOTIDE SEQUENCE [LARGE SCALE GENOMIC DNA]</scope>
    <source>
        <strain evidence="2 3">531S</strain>
    </source>
</reference>
<evidence type="ECO:0000313" key="2">
    <source>
        <dbReference type="EMBL" id="GBQ02273.1"/>
    </source>
</evidence>
<gene>
    <name evidence="2" type="ORF">SSP531S_37300</name>
</gene>
<accession>A0A388T024</accession>